<reference evidence="2" key="1">
    <citation type="submission" date="2015-10" db="EMBL/GenBank/DDBJ databases">
        <authorList>
            <person name="Gilbert D.G."/>
        </authorList>
    </citation>
    <scope>NUCLEOTIDE SEQUENCE</scope>
</reference>
<name>A0A160TS33_9ZZZZ</name>
<evidence type="ECO:0000313" key="2">
    <source>
        <dbReference type="EMBL" id="CUS51636.1"/>
    </source>
</evidence>
<evidence type="ECO:0000259" key="1">
    <source>
        <dbReference type="Pfam" id="PF00117"/>
    </source>
</evidence>
<dbReference type="GO" id="GO:0005829">
    <property type="term" value="C:cytosol"/>
    <property type="evidence" value="ECO:0007669"/>
    <property type="project" value="TreeGrafter"/>
</dbReference>
<gene>
    <name evidence="2" type="ORF">MGWOODY_XGa2393</name>
</gene>
<dbReference type="Gene3D" id="3.40.50.880">
    <property type="match status" value="1"/>
</dbReference>
<keyword evidence="2" id="KW-0808">Transferase</keyword>
<keyword evidence="2" id="KW-0436">Ligase</keyword>
<dbReference type="SUPFAM" id="SSF52317">
    <property type="entry name" value="Class I glutamine amidotransferase-like"/>
    <property type="match status" value="1"/>
</dbReference>
<dbReference type="InterPro" id="IPR029062">
    <property type="entry name" value="Class_I_gatase-like"/>
</dbReference>
<accession>A0A160TS33</accession>
<dbReference type="GO" id="GO:0003922">
    <property type="term" value="F:GMP synthase (glutamine-hydrolyzing) activity"/>
    <property type="evidence" value="ECO:0007669"/>
    <property type="project" value="UniProtKB-EC"/>
</dbReference>
<dbReference type="Pfam" id="PF00117">
    <property type="entry name" value="GATase"/>
    <property type="match status" value="1"/>
</dbReference>
<organism evidence="2">
    <name type="scientific">hydrothermal vent metagenome</name>
    <dbReference type="NCBI Taxonomy" id="652676"/>
    <lineage>
        <taxon>unclassified sequences</taxon>
        <taxon>metagenomes</taxon>
        <taxon>ecological metagenomes</taxon>
    </lineage>
</organism>
<dbReference type="InterPro" id="IPR017926">
    <property type="entry name" value="GATASE"/>
</dbReference>
<dbReference type="PANTHER" id="PTHR42695:SF5">
    <property type="entry name" value="GLUTAMINE AMIDOTRANSFERASE YLR126C-RELATED"/>
    <property type="match status" value="1"/>
</dbReference>
<keyword evidence="2" id="KW-0315">Glutamine amidotransferase</keyword>
<dbReference type="AlphaFoldDB" id="A0A160TS33"/>
<proteinExistence type="predicted"/>
<dbReference type="PROSITE" id="PS51273">
    <property type="entry name" value="GATASE_TYPE_1"/>
    <property type="match status" value="1"/>
</dbReference>
<protein>
    <submittedName>
        <fullName evidence="2">Glutamine amidotransferase class-I</fullName>
        <ecNumber evidence="2">6.3.5.2</ecNumber>
    </submittedName>
</protein>
<feature type="domain" description="Glutamine amidotransferase" evidence="1">
    <location>
        <begin position="47"/>
        <end position="180"/>
    </location>
</feature>
<dbReference type="GO" id="GO:0016740">
    <property type="term" value="F:transferase activity"/>
    <property type="evidence" value="ECO:0007669"/>
    <property type="project" value="UniProtKB-KW"/>
</dbReference>
<dbReference type="InterPro" id="IPR044992">
    <property type="entry name" value="ChyE-like"/>
</dbReference>
<dbReference type="PANTHER" id="PTHR42695">
    <property type="entry name" value="GLUTAMINE AMIDOTRANSFERASE YLR126C-RELATED"/>
    <property type="match status" value="1"/>
</dbReference>
<dbReference type="EC" id="6.3.5.2" evidence="2"/>
<dbReference type="EMBL" id="CZRL01000064">
    <property type="protein sequence ID" value="CUS51636.1"/>
    <property type="molecule type" value="Genomic_DNA"/>
</dbReference>
<sequence>MGQCIVFIEHESEPRDDRASRYLADQGFAIAWFQPFKGELLPDIDPEVAGVVVTGGGAQIDQIEQSPYLYAEAQWIEQCLKADVPVLGLCLGGQLLAHVLGARVGPREDGLQEFGYYTVQPCDLEQPFVPQDFNVLESHSRGFEVPDGATLLARGELFPNQAFCYGDNAYGLQFHPEVTSAILLKRWHEADWAPWDQPGTQSKTEQQKLAPQYDPSIGSWFTTVLDRLFPKALVNP</sequence>